<dbReference type="InterPro" id="IPR015947">
    <property type="entry name" value="PUA-like_sf"/>
</dbReference>
<sequence>MQNEVLFSLKPKFAELIERKEKNYEFRKYTPKTLPVKIWFYVTSPVSALLYIAEVSPVIKYPTKINPNGYGNEDFNDGFKKAEYAFPIVHLYKLPLPLSLDELREDFGFTAPQGFAYMSKYPTLYKHVTKRIKLNKLY</sequence>
<dbReference type="Proteomes" id="UP000177763">
    <property type="component" value="Unassembled WGS sequence"/>
</dbReference>
<comment type="caution">
    <text evidence="1">The sequence shown here is derived from an EMBL/GenBank/DDBJ whole genome shotgun (WGS) entry which is preliminary data.</text>
</comment>
<evidence type="ECO:0008006" key="3">
    <source>
        <dbReference type="Google" id="ProtNLM"/>
    </source>
</evidence>
<gene>
    <name evidence="1" type="ORF">A3H26_02925</name>
</gene>
<dbReference type="EMBL" id="MEVN01000008">
    <property type="protein sequence ID" value="OGC57642.1"/>
    <property type="molecule type" value="Genomic_DNA"/>
</dbReference>
<protein>
    <recommendedName>
        <fullName evidence="3">ASCH domain-containing protein</fullName>
    </recommendedName>
</protein>
<evidence type="ECO:0000313" key="2">
    <source>
        <dbReference type="Proteomes" id="UP000177763"/>
    </source>
</evidence>
<name>A0A1F4VKA7_UNCKA</name>
<dbReference type="SUPFAM" id="SSF88697">
    <property type="entry name" value="PUA domain-like"/>
    <property type="match status" value="1"/>
</dbReference>
<reference evidence="1 2" key="1">
    <citation type="journal article" date="2016" name="Nat. Commun.">
        <title>Thousands of microbial genomes shed light on interconnected biogeochemical processes in an aquifer system.</title>
        <authorList>
            <person name="Anantharaman K."/>
            <person name="Brown C.T."/>
            <person name="Hug L.A."/>
            <person name="Sharon I."/>
            <person name="Castelle C.J."/>
            <person name="Probst A.J."/>
            <person name="Thomas B.C."/>
            <person name="Singh A."/>
            <person name="Wilkins M.J."/>
            <person name="Karaoz U."/>
            <person name="Brodie E.L."/>
            <person name="Williams K.H."/>
            <person name="Hubbard S.S."/>
            <person name="Banfield J.F."/>
        </authorList>
    </citation>
    <scope>NUCLEOTIDE SEQUENCE [LARGE SCALE GENOMIC DNA]</scope>
</reference>
<dbReference type="STRING" id="1802630.A3H26_02925"/>
<proteinExistence type="predicted"/>
<dbReference type="AlphaFoldDB" id="A0A1F4VKA7"/>
<organism evidence="1 2">
    <name type="scientific">candidate division WWE3 bacterium RIFCSPLOWO2_12_FULL_36_10</name>
    <dbReference type="NCBI Taxonomy" id="1802630"/>
    <lineage>
        <taxon>Bacteria</taxon>
        <taxon>Katanobacteria</taxon>
    </lineage>
</organism>
<accession>A0A1F4VKA7</accession>
<evidence type="ECO:0000313" key="1">
    <source>
        <dbReference type="EMBL" id="OGC57642.1"/>
    </source>
</evidence>